<name>A0A8D8JRG3_CULPI</name>
<evidence type="ECO:0000313" key="2">
    <source>
        <dbReference type="EMBL" id="CAG6573766.1"/>
    </source>
</evidence>
<feature type="region of interest" description="Disordered" evidence="1">
    <location>
        <begin position="1"/>
        <end position="27"/>
    </location>
</feature>
<protein>
    <submittedName>
        <fullName evidence="2">(northern house mosquito) hypothetical protein</fullName>
    </submittedName>
</protein>
<sequence length="101" mass="11278">MPVCRLRAAGVPEASLQPDGPPGLQRDARSEALSRLTPHHVQRVLPSAQVRARLLQHPGHWRRKLSQRDSPVDAAAVLRELQRGNVRPADHRVRAGRELQV</sequence>
<dbReference type="EMBL" id="HBUE01290690">
    <property type="protein sequence ID" value="CAG6573766.1"/>
    <property type="molecule type" value="Transcribed_RNA"/>
</dbReference>
<proteinExistence type="predicted"/>
<organism evidence="2">
    <name type="scientific">Culex pipiens</name>
    <name type="common">House mosquito</name>
    <dbReference type="NCBI Taxonomy" id="7175"/>
    <lineage>
        <taxon>Eukaryota</taxon>
        <taxon>Metazoa</taxon>
        <taxon>Ecdysozoa</taxon>
        <taxon>Arthropoda</taxon>
        <taxon>Hexapoda</taxon>
        <taxon>Insecta</taxon>
        <taxon>Pterygota</taxon>
        <taxon>Neoptera</taxon>
        <taxon>Endopterygota</taxon>
        <taxon>Diptera</taxon>
        <taxon>Nematocera</taxon>
        <taxon>Culicoidea</taxon>
        <taxon>Culicidae</taxon>
        <taxon>Culicinae</taxon>
        <taxon>Culicini</taxon>
        <taxon>Culex</taxon>
        <taxon>Culex</taxon>
    </lineage>
</organism>
<reference evidence="2" key="1">
    <citation type="submission" date="2021-05" db="EMBL/GenBank/DDBJ databases">
        <authorList>
            <person name="Alioto T."/>
            <person name="Alioto T."/>
            <person name="Gomez Garrido J."/>
        </authorList>
    </citation>
    <scope>NUCLEOTIDE SEQUENCE</scope>
</reference>
<accession>A0A8D8JRG3</accession>
<dbReference type="EMBL" id="HBUE01184998">
    <property type="protein sequence ID" value="CAG6522149.1"/>
    <property type="molecule type" value="Transcribed_RNA"/>
</dbReference>
<evidence type="ECO:0000256" key="1">
    <source>
        <dbReference type="SAM" id="MobiDB-lite"/>
    </source>
</evidence>
<dbReference type="AlphaFoldDB" id="A0A8D8JRG3"/>